<proteinExistence type="predicted"/>
<keyword evidence="1" id="KW-0732">Signal</keyword>
<dbReference type="EMBL" id="JBHRTR010000028">
    <property type="protein sequence ID" value="MFC3228285.1"/>
    <property type="molecule type" value="Genomic_DNA"/>
</dbReference>
<gene>
    <name evidence="2" type="ORF">ACFOGJ_13650</name>
</gene>
<reference evidence="3" key="1">
    <citation type="journal article" date="2019" name="Int. J. Syst. Evol. Microbiol.">
        <title>The Global Catalogue of Microorganisms (GCM) 10K type strain sequencing project: providing services to taxonomists for standard genome sequencing and annotation.</title>
        <authorList>
            <consortium name="The Broad Institute Genomics Platform"/>
            <consortium name="The Broad Institute Genome Sequencing Center for Infectious Disease"/>
            <person name="Wu L."/>
            <person name="Ma J."/>
        </authorList>
    </citation>
    <scope>NUCLEOTIDE SEQUENCE [LARGE SCALE GENOMIC DNA]</scope>
    <source>
        <strain evidence="3">KCTC 42964</strain>
    </source>
</reference>
<feature type="signal peptide" evidence="1">
    <location>
        <begin position="1"/>
        <end position="28"/>
    </location>
</feature>
<protein>
    <submittedName>
        <fullName evidence="2">DUF2282 domain-containing protein</fullName>
    </submittedName>
</protein>
<dbReference type="Proteomes" id="UP001595528">
    <property type="component" value="Unassembled WGS sequence"/>
</dbReference>
<evidence type="ECO:0000313" key="3">
    <source>
        <dbReference type="Proteomes" id="UP001595528"/>
    </source>
</evidence>
<evidence type="ECO:0000313" key="2">
    <source>
        <dbReference type="EMBL" id="MFC3228285.1"/>
    </source>
</evidence>
<sequence length="86" mass="8569">MKTSTLAFAAAVGTAFALGAVAAPSANAADNEKCYGVAKAGKNDCQTNTSSCAGTSKTDGQKDAWIYVPAGMCEKLVGGSTTPMKS</sequence>
<feature type="chain" id="PRO_5047302917" evidence="1">
    <location>
        <begin position="29"/>
        <end position="86"/>
    </location>
</feature>
<dbReference type="Pfam" id="PF10048">
    <property type="entry name" value="DUF2282"/>
    <property type="match status" value="1"/>
</dbReference>
<organism evidence="2 3">
    <name type="scientific">Marinibaculum pumilum</name>
    <dbReference type="NCBI Taxonomy" id="1766165"/>
    <lineage>
        <taxon>Bacteria</taxon>
        <taxon>Pseudomonadati</taxon>
        <taxon>Pseudomonadota</taxon>
        <taxon>Alphaproteobacteria</taxon>
        <taxon>Rhodospirillales</taxon>
        <taxon>Rhodospirillaceae</taxon>
        <taxon>Marinibaculum</taxon>
    </lineage>
</organism>
<name>A0ABV7L1K1_9PROT</name>
<dbReference type="InterPro" id="IPR018740">
    <property type="entry name" value="DUF2282_membr"/>
</dbReference>
<keyword evidence="3" id="KW-1185">Reference proteome</keyword>
<evidence type="ECO:0000256" key="1">
    <source>
        <dbReference type="SAM" id="SignalP"/>
    </source>
</evidence>
<dbReference type="RefSeq" id="WP_379901260.1">
    <property type="nucleotide sequence ID" value="NZ_JBHRTR010000028.1"/>
</dbReference>
<comment type="caution">
    <text evidence="2">The sequence shown here is derived from an EMBL/GenBank/DDBJ whole genome shotgun (WGS) entry which is preliminary data.</text>
</comment>
<accession>A0ABV7L1K1</accession>